<gene>
    <name evidence="2" type="ORF">BJ554DRAFT_1578</name>
</gene>
<keyword evidence="1" id="KW-0472">Membrane</keyword>
<feature type="non-terminal residue" evidence="2">
    <location>
        <position position="1"/>
    </location>
</feature>
<evidence type="ECO:0000313" key="2">
    <source>
        <dbReference type="EMBL" id="KAG5458236.1"/>
    </source>
</evidence>
<feature type="transmembrane region" description="Helical" evidence="1">
    <location>
        <begin position="69"/>
        <end position="91"/>
    </location>
</feature>
<proteinExistence type="predicted"/>
<name>A0A8H7ZRU9_9FUNG</name>
<keyword evidence="1" id="KW-1133">Transmembrane helix</keyword>
<dbReference type="OrthoDB" id="272512at2759"/>
<dbReference type="AlphaFoldDB" id="A0A8H7ZRU9"/>
<organism evidence="2 3">
    <name type="scientific">Olpidium bornovanus</name>
    <dbReference type="NCBI Taxonomy" id="278681"/>
    <lineage>
        <taxon>Eukaryota</taxon>
        <taxon>Fungi</taxon>
        <taxon>Fungi incertae sedis</taxon>
        <taxon>Olpidiomycota</taxon>
        <taxon>Olpidiomycotina</taxon>
        <taxon>Olpidiomycetes</taxon>
        <taxon>Olpidiales</taxon>
        <taxon>Olpidiaceae</taxon>
        <taxon>Olpidium</taxon>
    </lineage>
</organism>
<comment type="caution">
    <text evidence="2">The sequence shown here is derived from an EMBL/GenBank/DDBJ whole genome shotgun (WGS) entry which is preliminary data.</text>
</comment>
<evidence type="ECO:0000256" key="1">
    <source>
        <dbReference type="SAM" id="Phobius"/>
    </source>
</evidence>
<reference evidence="2 3" key="1">
    <citation type="journal article" name="Sci. Rep.">
        <title>Genome-scale phylogenetic analyses confirm Olpidium as the closest living zoosporic fungus to the non-flagellated, terrestrial fungi.</title>
        <authorList>
            <person name="Chang Y."/>
            <person name="Rochon D."/>
            <person name="Sekimoto S."/>
            <person name="Wang Y."/>
            <person name="Chovatia M."/>
            <person name="Sandor L."/>
            <person name="Salamov A."/>
            <person name="Grigoriev I.V."/>
            <person name="Stajich J.E."/>
            <person name="Spatafora J.W."/>
        </authorList>
    </citation>
    <scope>NUCLEOTIDE SEQUENCE [LARGE SCALE GENOMIC DNA]</scope>
    <source>
        <strain evidence="2">S191</strain>
    </source>
</reference>
<sequence>PPPADANSFWKLWKPLKDFAIGPILATARLFVIAFGLASIVVIDAVGFLVRATLVVRAPQIPVARLNRFLHAAAVALVARSLLACAGFYWIPAEEATLRRGGFKPGGKGPGLEVAPGDVIVANSQSYVELLYMAYRFDPVFTAVSPVDGTVAELSLLEALLLVGKDPVAELPRPGERLSQITRRAAARSKPVLVQPEVIVRFFFGLN</sequence>
<feature type="transmembrane region" description="Helical" evidence="1">
    <location>
        <begin position="20"/>
        <end position="49"/>
    </location>
</feature>
<dbReference type="EMBL" id="JAEFCI010008791">
    <property type="protein sequence ID" value="KAG5458236.1"/>
    <property type="molecule type" value="Genomic_DNA"/>
</dbReference>
<dbReference type="Proteomes" id="UP000673691">
    <property type="component" value="Unassembled WGS sequence"/>
</dbReference>
<evidence type="ECO:0000313" key="3">
    <source>
        <dbReference type="Proteomes" id="UP000673691"/>
    </source>
</evidence>
<keyword evidence="1" id="KW-0812">Transmembrane</keyword>
<accession>A0A8H7ZRU9</accession>
<protein>
    <submittedName>
        <fullName evidence="2">Uncharacterized protein</fullName>
    </submittedName>
</protein>
<keyword evidence="3" id="KW-1185">Reference proteome</keyword>